<dbReference type="InterPro" id="IPR013658">
    <property type="entry name" value="SGL"/>
</dbReference>
<dbReference type="SUPFAM" id="SSF63829">
    <property type="entry name" value="Calcium-dependent phosphotriesterase"/>
    <property type="match status" value="1"/>
</dbReference>
<accession>A0A6N8IVM6</accession>
<feature type="binding site" evidence="3">
    <location>
        <position position="107"/>
    </location>
    <ligand>
        <name>substrate</name>
    </ligand>
</feature>
<evidence type="ECO:0000256" key="3">
    <source>
        <dbReference type="PIRSR" id="PIRSR605511-2"/>
    </source>
</evidence>
<dbReference type="AlphaFoldDB" id="A0A6N8IVM6"/>
<evidence type="ECO:0000313" key="5">
    <source>
        <dbReference type="EMBL" id="MVQ31004.1"/>
    </source>
</evidence>
<protein>
    <submittedName>
        <fullName evidence="5">SMP-30/gluconolactonase/LRE family protein</fullName>
    </submittedName>
</protein>
<reference evidence="5 6" key="1">
    <citation type="submission" date="2019-12" db="EMBL/GenBank/DDBJ databases">
        <authorList>
            <person name="Huq M.A."/>
        </authorList>
    </citation>
    <scope>NUCLEOTIDE SEQUENCE [LARGE SCALE GENOMIC DNA]</scope>
    <source>
        <strain evidence="5 6">MAH-25</strain>
    </source>
</reference>
<gene>
    <name evidence="5" type="ORF">GON04_16210</name>
</gene>
<dbReference type="EMBL" id="WSEL01000009">
    <property type="protein sequence ID" value="MVQ31004.1"/>
    <property type="molecule type" value="Genomic_DNA"/>
</dbReference>
<feature type="domain" description="SMP-30/Gluconolactonase/LRE-like region" evidence="4">
    <location>
        <begin position="18"/>
        <end position="262"/>
    </location>
</feature>
<feature type="binding site" evidence="3">
    <location>
        <position position="105"/>
    </location>
    <ligand>
        <name>substrate</name>
    </ligand>
</feature>
<proteinExistence type="inferred from homology"/>
<keyword evidence="3" id="KW-0862">Zinc</keyword>
<dbReference type="PANTHER" id="PTHR10907">
    <property type="entry name" value="REGUCALCIN"/>
    <property type="match status" value="1"/>
</dbReference>
<feature type="binding site" evidence="3">
    <location>
        <position position="203"/>
    </location>
    <ligand>
        <name>a divalent metal cation</name>
        <dbReference type="ChEBI" id="CHEBI:60240"/>
    </ligand>
</feature>
<dbReference type="PANTHER" id="PTHR10907:SF47">
    <property type="entry name" value="REGUCALCIN"/>
    <property type="match status" value="1"/>
</dbReference>
<dbReference type="Gene3D" id="2.120.10.30">
    <property type="entry name" value="TolB, C-terminal domain"/>
    <property type="match status" value="1"/>
</dbReference>
<dbReference type="Proteomes" id="UP000469385">
    <property type="component" value="Unassembled WGS sequence"/>
</dbReference>
<dbReference type="RefSeq" id="WP_157399100.1">
    <property type="nucleotide sequence ID" value="NZ_WSEL01000009.1"/>
</dbReference>
<comment type="caution">
    <text evidence="5">The sequence shown here is derived from an EMBL/GenBank/DDBJ whole genome shotgun (WGS) entry which is preliminary data.</text>
</comment>
<evidence type="ECO:0000313" key="6">
    <source>
        <dbReference type="Proteomes" id="UP000469385"/>
    </source>
</evidence>
<keyword evidence="3" id="KW-0479">Metal-binding</keyword>
<dbReference type="InterPro" id="IPR011042">
    <property type="entry name" value="6-blade_b-propeller_TolB-like"/>
</dbReference>
<organism evidence="5 6">
    <name type="scientific">Ramlibacter pinisoli</name>
    <dbReference type="NCBI Taxonomy" id="2682844"/>
    <lineage>
        <taxon>Bacteria</taxon>
        <taxon>Pseudomonadati</taxon>
        <taxon>Pseudomonadota</taxon>
        <taxon>Betaproteobacteria</taxon>
        <taxon>Burkholderiales</taxon>
        <taxon>Comamonadaceae</taxon>
        <taxon>Ramlibacter</taxon>
    </lineage>
</organism>
<dbReference type="PRINTS" id="PR01790">
    <property type="entry name" value="SMP30FAMILY"/>
</dbReference>
<sequence>MTAGHAGVHCAVPGTDLLGETPLWCERTRSLLWLDIDGGRLQRFHPATGRHDSFTFDGRYVGSLALAQQPGTVLLGIDLGLFLFDLGTGEQRLLCQVEPADRDNRLNDGRCDARGRFWVGTMDNQLHRPQGAFYRVDPDGRCERLFDDVIVSNTVALSPAQDRLYFSDTRRFTTWQFDLDLDQGTLANKRVFADHTAARLRPDGACVDAQGYLWNAIFAGSRVVRYTPAGEIDRVIDLPVTNPTCVCLGGPGLTTLYITTARKFLDRGRLRQEPLAGSVLSVEVDVPGLPEQRFGTPPSGATRSQP</sequence>
<keyword evidence="6" id="KW-1185">Reference proteome</keyword>
<feature type="active site" description="Proton donor/acceptor" evidence="2">
    <location>
        <position position="203"/>
    </location>
</feature>
<dbReference type="Pfam" id="PF08450">
    <property type="entry name" value="SGL"/>
    <property type="match status" value="1"/>
</dbReference>
<evidence type="ECO:0000256" key="1">
    <source>
        <dbReference type="ARBA" id="ARBA00008853"/>
    </source>
</evidence>
<name>A0A6N8IVM6_9BURK</name>
<feature type="binding site" evidence="3">
    <location>
        <position position="153"/>
    </location>
    <ligand>
        <name>a divalent metal cation</name>
        <dbReference type="ChEBI" id="CHEBI:60240"/>
    </ligand>
</feature>
<feature type="binding site" evidence="3">
    <location>
        <position position="20"/>
    </location>
    <ligand>
        <name>a divalent metal cation</name>
        <dbReference type="ChEBI" id="CHEBI:60240"/>
    </ligand>
</feature>
<comment type="similarity">
    <text evidence="1">Belongs to the SMP-30/CGR1 family.</text>
</comment>
<evidence type="ECO:0000259" key="4">
    <source>
        <dbReference type="Pfam" id="PF08450"/>
    </source>
</evidence>
<dbReference type="GO" id="GO:0019853">
    <property type="term" value="P:L-ascorbic acid biosynthetic process"/>
    <property type="evidence" value="ECO:0007669"/>
    <property type="project" value="TreeGrafter"/>
</dbReference>
<dbReference type="GO" id="GO:0005509">
    <property type="term" value="F:calcium ion binding"/>
    <property type="evidence" value="ECO:0007669"/>
    <property type="project" value="TreeGrafter"/>
</dbReference>
<dbReference type="GO" id="GO:0004341">
    <property type="term" value="F:gluconolactonase activity"/>
    <property type="evidence" value="ECO:0007669"/>
    <property type="project" value="TreeGrafter"/>
</dbReference>
<dbReference type="InterPro" id="IPR005511">
    <property type="entry name" value="SMP-30"/>
</dbReference>
<evidence type="ECO:0000256" key="2">
    <source>
        <dbReference type="PIRSR" id="PIRSR605511-1"/>
    </source>
</evidence>
<comment type="cofactor">
    <cofactor evidence="3">
        <name>Zn(2+)</name>
        <dbReference type="ChEBI" id="CHEBI:29105"/>
    </cofactor>
    <text evidence="3">Binds 1 divalent metal cation per subunit.</text>
</comment>